<dbReference type="InterPro" id="IPR011990">
    <property type="entry name" value="TPR-like_helical_dom_sf"/>
</dbReference>
<dbReference type="eggNOG" id="COG4235">
    <property type="taxonomic scope" value="Bacteria"/>
</dbReference>
<name>A0A1L7AJ66_9PROT</name>
<keyword evidence="2" id="KW-0812">Transmembrane</keyword>
<keyword evidence="1" id="KW-0201">Cytochrome c-type biogenesis</keyword>
<evidence type="ECO:0000259" key="3">
    <source>
        <dbReference type="Pfam" id="PF23914"/>
    </source>
</evidence>
<feature type="transmembrane region" description="Helical" evidence="2">
    <location>
        <begin position="87"/>
        <end position="105"/>
    </location>
</feature>
<evidence type="ECO:0000256" key="1">
    <source>
        <dbReference type="ARBA" id="ARBA00022748"/>
    </source>
</evidence>
<sequence length="263" mass="28602">MSWALFGIAALLCLSPFLFTLWRPAAPRGRREADLALYQAQRAELDGQLAEGRLDQGSHATALLELQRRILAAPAEAVLRQGSGQPVLWAALFLIPALGLGLYLWHGQPGLPSATLTERTESNAREEALLGQLRARVESLDPANPATRQGWLLLGNAERSRGHLPEAAQAWQKALAARFDPDLAGDTAELLAELDRPAEATALLQRALAERPADVRLRYLLGAIAIRQGEVAQGKAIWQALLDSAPPDAPWRAPLAEQLRRLP</sequence>
<dbReference type="NCBIfam" id="TIGR03142">
    <property type="entry name" value="cytochro_ccmI"/>
    <property type="match status" value="1"/>
</dbReference>
<dbReference type="AlphaFoldDB" id="A0A1L7AJ66"/>
<dbReference type="Proteomes" id="UP000185494">
    <property type="component" value="Chromosome 1"/>
</dbReference>
<dbReference type="InterPro" id="IPR056413">
    <property type="entry name" value="TPR_CcmH_CycH"/>
</dbReference>
<dbReference type="EMBL" id="CP015583">
    <property type="protein sequence ID" value="APT58843.1"/>
    <property type="molecule type" value="Genomic_DNA"/>
</dbReference>
<evidence type="ECO:0000313" key="6">
    <source>
        <dbReference type="Proteomes" id="UP000185494"/>
    </source>
</evidence>
<feature type="domain" description="Cytochrome c-type biogenesis protein H TPR" evidence="3">
    <location>
        <begin position="144"/>
        <end position="250"/>
    </location>
</feature>
<reference evidence="5" key="3">
    <citation type="submission" date="2023-09" db="EMBL/GenBank/DDBJ databases">
        <authorList>
            <person name="Schober I."/>
            <person name="Bunk B."/>
        </authorList>
    </citation>
    <scope>NUCLEOTIDE SEQUENCE</scope>
    <source>
        <strain evidence="5">DSM 103800</strain>
    </source>
</reference>
<dbReference type="KEGG" id="rgi:RGI145_18740"/>
<evidence type="ECO:0000313" key="4">
    <source>
        <dbReference type="EMBL" id="APT58843.1"/>
    </source>
</evidence>
<dbReference type="RefSeq" id="WP_075799593.1">
    <property type="nucleotide sequence ID" value="NZ_CP015583.1"/>
</dbReference>
<evidence type="ECO:0000313" key="5">
    <source>
        <dbReference type="EMBL" id="MDT8332402.1"/>
    </source>
</evidence>
<dbReference type="STRING" id="257708.RGI145_18740"/>
<gene>
    <name evidence="5" type="primary">ccmI</name>
    <name evidence="4" type="ORF">RGI145_18740</name>
    <name evidence="5" type="ORF">RQ831_15170</name>
</gene>
<protein>
    <submittedName>
        <fullName evidence="4">C-type cytochrome biogenesis protein CcmI</fullName>
    </submittedName>
</protein>
<dbReference type="Gene3D" id="1.25.40.10">
    <property type="entry name" value="Tetratricopeptide repeat domain"/>
    <property type="match status" value="1"/>
</dbReference>
<dbReference type="GO" id="GO:0017004">
    <property type="term" value="P:cytochrome complex assembly"/>
    <property type="evidence" value="ECO:0007669"/>
    <property type="project" value="UniProtKB-KW"/>
</dbReference>
<organism evidence="4 6">
    <name type="scientific">Roseomonas gilardii</name>
    <dbReference type="NCBI Taxonomy" id="257708"/>
    <lineage>
        <taxon>Bacteria</taxon>
        <taxon>Pseudomonadati</taxon>
        <taxon>Pseudomonadota</taxon>
        <taxon>Alphaproteobacteria</taxon>
        <taxon>Acetobacterales</taxon>
        <taxon>Roseomonadaceae</taxon>
        <taxon>Roseomonas</taxon>
    </lineage>
</organism>
<evidence type="ECO:0000313" key="7">
    <source>
        <dbReference type="Proteomes" id="UP001258945"/>
    </source>
</evidence>
<keyword evidence="2" id="KW-0472">Membrane</keyword>
<reference evidence="4 6" key="1">
    <citation type="submission" date="2016-05" db="EMBL/GenBank/DDBJ databases">
        <title>Complete Genome and Methylome Analysis of Psychrotrophic Bacterial Isolates from Antarctic Lake Untersee.</title>
        <authorList>
            <person name="Fomenkov A."/>
            <person name="Akimov V.N."/>
            <person name="Vasilyeva L.V."/>
            <person name="Andersen D."/>
            <person name="Vincze T."/>
            <person name="Roberts R.J."/>
        </authorList>
    </citation>
    <scope>NUCLEOTIDE SEQUENCE [LARGE SCALE GENOMIC DNA]</scope>
    <source>
        <strain evidence="4 6">U14-5</strain>
    </source>
</reference>
<dbReference type="EMBL" id="JAVVDO010000026">
    <property type="protein sequence ID" value="MDT8332402.1"/>
    <property type="molecule type" value="Genomic_DNA"/>
</dbReference>
<dbReference type="Pfam" id="PF23914">
    <property type="entry name" value="TPR_CcmH_CycH"/>
    <property type="match status" value="1"/>
</dbReference>
<keyword evidence="2" id="KW-1133">Transmembrane helix</keyword>
<dbReference type="InterPro" id="IPR017560">
    <property type="entry name" value="Cyt_c_biogenesis_CcmI"/>
</dbReference>
<dbReference type="SUPFAM" id="SSF48452">
    <property type="entry name" value="TPR-like"/>
    <property type="match status" value="1"/>
</dbReference>
<proteinExistence type="predicted"/>
<accession>A0A1L7AJ66</accession>
<reference evidence="5 7" key="2">
    <citation type="journal article" date="2019" name="Microb. Pathog.">
        <title>Comparison of VITEK 2, MALDI-TOF MS, 16S rRNA gene sequencing, and whole-genome sequencing for identification of Roseomonas mucosa.</title>
        <authorList>
            <person name="Rudolph W.W."/>
            <person name="Gunzer F."/>
            <person name="Trauth M."/>
            <person name="Bunk B."/>
            <person name="Bigge R."/>
            <person name="Schrottner P."/>
        </authorList>
    </citation>
    <scope>NUCLEOTIDE SEQUENCE [LARGE SCALE GENOMIC DNA]</scope>
    <source>
        <strain evidence="5 7">DSM 103800</strain>
    </source>
</reference>
<dbReference type="Proteomes" id="UP001258945">
    <property type="component" value="Unassembled WGS sequence"/>
</dbReference>
<evidence type="ECO:0000256" key="2">
    <source>
        <dbReference type="SAM" id="Phobius"/>
    </source>
</evidence>
<keyword evidence="7" id="KW-1185">Reference proteome</keyword>